<dbReference type="Gene3D" id="3.10.105.10">
    <property type="entry name" value="Dipeptide-binding Protein, Domain 3"/>
    <property type="match status" value="1"/>
</dbReference>
<accession>A0A5D0TQN0</accession>
<feature type="signal peptide" evidence="1">
    <location>
        <begin position="1"/>
        <end position="28"/>
    </location>
</feature>
<keyword evidence="4" id="KW-1185">Reference proteome</keyword>
<dbReference type="SUPFAM" id="SSF53850">
    <property type="entry name" value="Periplasmic binding protein-like II"/>
    <property type="match status" value="1"/>
</dbReference>
<evidence type="ECO:0000256" key="1">
    <source>
        <dbReference type="SAM" id="SignalP"/>
    </source>
</evidence>
<dbReference type="InterPro" id="IPR039424">
    <property type="entry name" value="SBP_5"/>
</dbReference>
<dbReference type="PIRSF" id="PIRSF002741">
    <property type="entry name" value="MppA"/>
    <property type="match status" value="1"/>
</dbReference>
<reference evidence="3 4" key="1">
    <citation type="submission" date="2019-08" db="EMBL/GenBank/DDBJ databases">
        <title>Actinomadura sp. nov. CYP1-5 isolated from mountain soil.</title>
        <authorList>
            <person name="Songsumanus A."/>
            <person name="Kuncharoen N."/>
            <person name="Kudo T."/>
            <person name="Yuki M."/>
            <person name="Igarashi Y."/>
            <person name="Tanasupawat S."/>
        </authorList>
    </citation>
    <scope>NUCLEOTIDE SEQUENCE [LARGE SCALE GENOMIC DNA]</scope>
    <source>
        <strain evidence="3 4">GKU157</strain>
    </source>
</reference>
<sequence>MPSFLTRPSLVASLAACSAAVLSLSACAGSTADSASGGRILVIDTTFNLKSADPGRQFEPTGQTIGKAIYQTLLTFKGGDVTKPVPDLATYEQSKDRKTLTLRLRGGTFSDGSPVTADDVVFSLNRVIGLKGNPSFLLKGVTITKNDASTVTLTSKEPNLALPFILANPSLGILNSKVVRAHGGTETSADKAEPYLNRHSSGSGPYTLTAYSTTTQVVLQKNSKYTGPDDPTYDKVILRNVQTPTQKLNVQRGDSQIALNLSSDQVQRLTGGVKVLSQTSSDVVFLLLNQDESVGGVTADPKFNEAVRKGIDYQGLLQLAGKGATQPAGIIPSTFVGSLPPSEATGRDLEGARAALAAGGLKHPKVTLSYANDTAVGGLTLQPLAERIQAQLKEIGITVDLAPGPSATELDKYRAGKNQMGLWKWSPDYPDPSDYLVFLPGNLVGLRAGWKASADAELDPLVEKARLVTKSEERNAAYKEIQRRLNASGPFVSLIQPSRITVTAASVAGVEYNPVWTIDVADVRTS</sequence>
<keyword evidence="1" id="KW-0732">Signal</keyword>
<dbReference type="Gene3D" id="3.40.190.10">
    <property type="entry name" value="Periplasmic binding protein-like II"/>
    <property type="match status" value="1"/>
</dbReference>
<name>A0A5D0TQN0_9ACTN</name>
<evidence type="ECO:0000313" key="3">
    <source>
        <dbReference type="EMBL" id="TYC07565.1"/>
    </source>
</evidence>
<dbReference type="InterPro" id="IPR000914">
    <property type="entry name" value="SBP_5_dom"/>
</dbReference>
<dbReference type="OrthoDB" id="5168028at2"/>
<dbReference type="GO" id="GO:0042597">
    <property type="term" value="C:periplasmic space"/>
    <property type="evidence" value="ECO:0007669"/>
    <property type="project" value="UniProtKB-ARBA"/>
</dbReference>
<dbReference type="GO" id="GO:0043190">
    <property type="term" value="C:ATP-binding cassette (ABC) transporter complex"/>
    <property type="evidence" value="ECO:0007669"/>
    <property type="project" value="InterPro"/>
</dbReference>
<dbReference type="RefSeq" id="WP_148356053.1">
    <property type="nucleotide sequence ID" value="NZ_JBHSBF010000041.1"/>
</dbReference>
<dbReference type="AlphaFoldDB" id="A0A5D0TQN0"/>
<feature type="domain" description="Solute-binding protein family 5" evidence="2">
    <location>
        <begin position="83"/>
        <end position="438"/>
    </location>
</feature>
<dbReference type="GO" id="GO:0015833">
    <property type="term" value="P:peptide transport"/>
    <property type="evidence" value="ECO:0007669"/>
    <property type="project" value="TreeGrafter"/>
</dbReference>
<dbReference type="Proteomes" id="UP000322634">
    <property type="component" value="Unassembled WGS sequence"/>
</dbReference>
<feature type="chain" id="PRO_5023059178" evidence="1">
    <location>
        <begin position="29"/>
        <end position="526"/>
    </location>
</feature>
<dbReference type="InterPro" id="IPR030678">
    <property type="entry name" value="Peptide/Ni-bd"/>
</dbReference>
<proteinExistence type="predicted"/>
<protein>
    <submittedName>
        <fullName evidence="3">ABC transporter substrate-binding protein</fullName>
    </submittedName>
</protein>
<evidence type="ECO:0000259" key="2">
    <source>
        <dbReference type="Pfam" id="PF00496"/>
    </source>
</evidence>
<dbReference type="PANTHER" id="PTHR30290">
    <property type="entry name" value="PERIPLASMIC BINDING COMPONENT OF ABC TRANSPORTER"/>
    <property type="match status" value="1"/>
</dbReference>
<organism evidence="3 4">
    <name type="scientific">Actinomadura syzygii</name>
    <dbReference type="NCBI Taxonomy" id="1427538"/>
    <lineage>
        <taxon>Bacteria</taxon>
        <taxon>Bacillati</taxon>
        <taxon>Actinomycetota</taxon>
        <taxon>Actinomycetes</taxon>
        <taxon>Streptosporangiales</taxon>
        <taxon>Thermomonosporaceae</taxon>
        <taxon>Actinomadura</taxon>
    </lineage>
</organism>
<dbReference type="EMBL" id="VSFF01000021">
    <property type="protein sequence ID" value="TYC07565.1"/>
    <property type="molecule type" value="Genomic_DNA"/>
</dbReference>
<dbReference type="Pfam" id="PF00496">
    <property type="entry name" value="SBP_bac_5"/>
    <property type="match status" value="1"/>
</dbReference>
<dbReference type="CDD" id="cd08512">
    <property type="entry name" value="PBP2_NikA_DppA_OppA_like_7"/>
    <property type="match status" value="1"/>
</dbReference>
<dbReference type="Gene3D" id="3.90.76.10">
    <property type="entry name" value="Dipeptide-binding Protein, Domain 1"/>
    <property type="match status" value="1"/>
</dbReference>
<comment type="caution">
    <text evidence="3">The sequence shown here is derived from an EMBL/GenBank/DDBJ whole genome shotgun (WGS) entry which is preliminary data.</text>
</comment>
<gene>
    <name evidence="3" type="ORF">FXF65_41905</name>
</gene>
<dbReference type="PROSITE" id="PS51257">
    <property type="entry name" value="PROKAR_LIPOPROTEIN"/>
    <property type="match status" value="1"/>
</dbReference>
<dbReference type="GO" id="GO:1904680">
    <property type="term" value="F:peptide transmembrane transporter activity"/>
    <property type="evidence" value="ECO:0007669"/>
    <property type="project" value="TreeGrafter"/>
</dbReference>
<evidence type="ECO:0000313" key="4">
    <source>
        <dbReference type="Proteomes" id="UP000322634"/>
    </source>
</evidence>